<comment type="caution">
    <text evidence="2">The sequence shown here is derived from an EMBL/GenBank/DDBJ whole genome shotgun (WGS) entry which is preliminary data.</text>
</comment>
<accession>A0ABR3N1F8</accession>
<sequence>MRDTVRRRQRGSPSSLGETQPLTTHSAGYDLSFLPVPACCLALLPNCQALLPLLKLASWLVAAGRVPRTQTEQLIVAY</sequence>
<dbReference type="EMBL" id="JAYMGO010000007">
    <property type="protein sequence ID" value="KAL1270712.1"/>
    <property type="molecule type" value="Genomic_DNA"/>
</dbReference>
<evidence type="ECO:0000256" key="1">
    <source>
        <dbReference type="SAM" id="MobiDB-lite"/>
    </source>
</evidence>
<feature type="region of interest" description="Disordered" evidence="1">
    <location>
        <begin position="1"/>
        <end position="23"/>
    </location>
</feature>
<proteinExistence type="predicted"/>
<feature type="compositionally biased region" description="Polar residues" evidence="1">
    <location>
        <begin position="11"/>
        <end position="23"/>
    </location>
</feature>
<evidence type="ECO:0000313" key="3">
    <source>
        <dbReference type="Proteomes" id="UP001558613"/>
    </source>
</evidence>
<evidence type="ECO:0000313" key="2">
    <source>
        <dbReference type="EMBL" id="KAL1270712.1"/>
    </source>
</evidence>
<reference evidence="2 3" key="1">
    <citation type="submission" date="2023-09" db="EMBL/GenBank/DDBJ databases">
        <authorList>
            <person name="Wang M."/>
        </authorList>
    </citation>
    <scope>NUCLEOTIDE SEQUENCE [LARGE SCALE GENOMIC DNA]</scope>
    <source>
        <strain evidence="2">GT-2023</strain>
        <tissue evidence="2">Liver</tissue>
    </source>
</reference>
<dbReference type="Proteomes" id="UP001558613">
    <property type="component" value="Unassembled WGS sequence"/>
</dbReference>
<gene>
    <name evidence="2" type="ORF">QQF64_029728</name>
</gene>
<name>A0ABR3N1F8_9TELE</name>
<organism evidence="2 3">
    <name type="scientific">Cirrhinus molitorella</name>
    <name type="common">mud carp</name>
    <dbReference type="NCBI Taxonomy" id="172907"/>
    <lineage>
        <taxon>Eukaryota</taxon>
        <taxon>Metazoa</taxon>
        <taxon>Chordata</taxon>
        <taxon>Craniata</taxon>
        <taxon>Vertebrata</taxon>
        <taxon>Euteleostomi</taxon>
        <taxon>Actinopterygii</taxon>
        <taxon>Neopterygii</taxon>
        <taxon>Teleostei</taxon>
        <taxon>Ostariophysi</taxon>
        <taxon>Cypriniformes</taxon>
        <taxon>Cyprinidae</taxon>
        <taxon>Labeoninae</taxon>
        <taxon>Labeonini</taxon>
        <taxon>Cirrhinus</taxon>
    </lineage>
</organism>
<keyword evidence="3" id="KW-1185">Reference proteome</keyword>
<protein>
    <submittedName>
        <fullName evidence="2">Uncharacterized protein</fullName>
    </submittedName>
</protein>